<protein>
    <submittedName>
        <fullName evidence="3">Ion channel</fullName>
    </submittedName>
</protein>
<feature type="transmembrane region" description="Helical" evidence="1">
    <location>
        <begin position="105"/>
        <end position="124"/>
    </location>
</feature>
<sequence length="240" mass="28237">MNSVSHFFRKLLLGKITKKEKVKHNPIQKRLLNIKAIWNNDHQDDNGLEKMVRLILSISQLFFPGIYLKYLACKKGHEYQDLVMDFYILAKFVFPILILKNHWENTFWMVGIMTYVLLETFLYIPTLIFASDLFSRPRSYKRSMLMLFFNYLEIICSFGVLYAVGGHTMNKPFTHWFDAIYFSLVSSNSIGFGDYYPVTTYGKVLVSIQAMFFLTFVVLFLNFFSTKVKNKGYFDDDEIA</sequence>
<keyword evidence="1" id="KW-0812">Transmembrane</keyword>
<dbReference type="InterPro" id="IPR013099">
    <property type="entry name" value="K_chnl_dom"/>
</dbReference>
<evidence type="ECO:0000259" key="2">
    <source>
        <dbReference type="Pfam" id="PF07885"/>
    </source>
</evidence>
<feature type="domain" description="Potassium channel" evidence="2">
    <location>
        <begin position="155"/>
        <end position="228"/>
    </location>
</feature>
<name>A0A328Y832_9FLAO</name>
<gene>
    <name evidence="3" type="ORF">CLV55_11358</name>
</gene>
<feature type="transmembrane region" description="Helical" evidence="1">
    <location>
        <begin position="145"/>
        <end position="164"/>
    </location>
</feature>
<organism evidence="3 4">
    <name type="scientific">Flavobacterium aciduliphilum</name>
    <dbReference type="NCBI Taxonomy" id="1101402"/>
    <lineage>
        <taxon>Bacteria</taxon>
        <taxon>Pseudomonadati</taxon>
        <taxon>Bacteroidota</taxon>
        <taxon>Flavobacteriia</taxon>
        <taxon>Flavobacteriales</taxon>
        <taxon>Flavobacteriaceae</taxon>
        <taxon>Flavobacterium</taxon>
    </lineage>
</organism>
<keyword evidence="4" id="KW-1185">Reference proteome</keyword>
<dbReference type="Gene3D" id="1.10.287.70">
    <property type="match status" value="1"/>
</dbReference>
<feature type="transmembrane region" description="Helical" evidence="1">
    <location>
        <begin position="204"/>
        <end position="224"/>
    </location>
</feature>
<dbReference type="Pfam" id="PF07885">
    <property type="entry name" value="Ion_trans_2"/>
    <property type="match status" value="1"/>
</dbReference>
<reference evidence="3 4" key="1">
    <citation type="submission" date="2018-06" db="EMBL/GenBank/DDBJ databases">
        <title>Genomic Encyclopedia of Archaeal and Bacterial Type Strains, Phase II (KMG-II): from individual species to whole genera.</title>
        <authorList>
            <person name="Goeker M."/>
        </authorList>
    </citation>
    <scope>NUCLEOTIDE SEQUENCE [LARGE SCALE GENOMIC DNA]</scope>
    <source>
        <strain evidence="3 4">DSM 25663</strain>
    </source>
</reference>
<feature type="transmembrane region" description="Helical" evidence="1">
    <location>
        <begin position="82"/>
        <end position="99"/>
    </location>
</feature>
<comment type="caution">
    <text evidence="3">The sequence shown here is derived from an EMBL/GenBank/DDBJ whole genome shotgun (WGS) entry which is preliminary data.</text>
</comment>
<dbReference type="AlphaFoldDB" id="A0A328Y832"/>
<evidence type="ECO:0000313" key="4">
    <source>
        <dbReference type="Proteomes" id="UP000248840"/>
    </source>
</evidence>
<dbReference type="EMBL" id="QLSZ01000013">
    <property type="protein sequence ID" value="RAR70069.1"/>
    <property type="molecule type" value="Genomic_DNA"/>
</dbReference>
<keyword evidence="1" id="KW-1133">Transmembrane helix</keyword>
<dbReference type="OrthoDB" id="9799090at2"/>
<accession>A0A328Y832</accession>
<proteinExistence type="predicted"/>
<evidence type="ECO:0000256" key="1">
    <source>
        <dbReference type="SAM" id="Phobius"/>
    </source>
</evidence>
<dbReference type="Proteomes" id="UP000248840">
    <property type="component" value="Unassembled WGS sequence"/>
</dbReference>
<keyword evidence="1" id="KW-0472">Membrane</keyword>
<dbReference type="SUPFAM" id="SSF81324">
    <property type="entry name" value="Voltage-gated potassium channels"/>
    <property type="match status" value="1"/>
</dbReference>
<dbReference type="RefSeq" id="WP_112114032.1">
    <property type="nucleotide sequence ID" value="NZ_QLSZ01000013.1"/>
</dbReference>
<evidence type="ECO:0000313" key="3">
    <source>
        <dbReference type="EMBL" id="RAR70069.1"/>
    </source>
</evidence>